<dbReference type="STRING" id="332977.SAMN05421740_107218"/>
<protein>
    <recommendedName>
        <fullName evidence="5">Cell division protein ZapB</fullName>
    </recommendedName>
</protein>
<feature type="coiled-coil region" evidence="1">
    <location>
        <begin position="54"/>
        <end position="172"/>
    </location>
</feature>
<name>A0A1H7RP63_9SPHI</name>
<dbReference type="RefSeq" id="WP_090607207.1">
    <property type="nucleotide sequence ID" value="NZ_FNZR01000007.1"/>
</dbReference>
<keyword evidence="2" id="KW-1133">Transmembrane helix</keyword>
<dbReference type="EMBL" id="FNZR01000007">
    <property type="protein sequence ID" value="SEL61839.1"/>
    <property type="molecule type" value="Genomic_DNA"/>
</dbReference>
<dbReference type="OrthoDB" id="1115172at2"/>
<gene>
    <name evidence="3" type="ORF">SAMN05421740_107218</name>
</gene>
<evidence type="ECO:0000313" key="3">
    <source>
        <dbReference type="EMBL" id="SEL61839.1"/>
    </source>
</evidence>
<evidence type="ECO:0000256" key="2">
    <source>
        <dbReference type="SAM" id="Phobius"/>
    </source>
</evidence>
<keyword evidence="4" id="KW-1185">Reference proteome</keyword>
<keyword evidence="1" id="KW-0175">Coiled coil</keyword>
<organism evidence="3 4">
    <name type="scientific">Parapedobacter koreensis</name>
    <dbReference type="NCBI Taxonomy" id="332977"/>
    <lineage>
        <taxon>Bacteria</taxon>
        <taxon>Pseudomonadati</taxon>
        <taxon>Bacteroidota</taxon>
        <taxon>Sphingobacteriia</taxon>
        <taxon>Sphingobacteriales</taxon>
        <taxon>Sphingobacteriaceae</taxon>
        <taxon>Parapedobacter</taxon>
    </lineage>
</organism>
<dbReference type="AlphaFoldDB" id="A0A1H7RP63"/>
<keyword evidence="2" id="KW-0472">Membrane</keyword>
<sequence>MQEIHTIQETGFESKPAEVRKDSTKIYFFVVAIVALLATNVYFYIKYKNTGDKVHELTDERVNMQAEIDRIEAELDRLTDENVVLSTSLKAAQDSVRTTIVELRTQLAQHNLTQEQLANAQQEISQLKQQVLKYLNEVGNLRNQNAQLTSERDELKQEVSSSSNRVAALEEENTDLTGKVRLAAALKVSGISINGVRDRSNNKQSVETKARRIDKFQINFTIADNPLAQIGMHDVYVRVIDPNGNLRTIDNGLFEVDGDQIQYTYKTAIDFANDGADYIIEWKDTKGFQKGTYTILLYADSTVMGQSSVVLK</sequence>
<feature type="transmembrane region" description="Helical" evidence="2">
    <location>
        <begin position="26"/>
        <end position="45"/>
    </location>
</feature>
<dbReference type="Proteomes" id="UP000198916">
    <property type="component" value="Unassembled WGS sequence"/>
</dbReference>
<proteinExistence type="predicted"/>
<dbReference type="Gene3D" id="1.10.287.1490">
    <property type="match status" value="1"/>
</dbReference>
<evidence type="ECO:0008006" key="5">
    <source>
        <dbReference type="Google" id="ProtNLM"/>
    </source>
</evidence>
<keyword evidence="2" id="KW-0812">Transmembrane</keyword>
<evidence type="ECO:0000313" key="4">
    <source>
        <dbReference type="Proteomes" id="UP000198916"/>
    </source>
</evidence>
<accession>A0A1H7RP63</accession>
<evidence type="ECO:0000256" key="1">
    <source>
        <dbReference type="SAM" id="Coils"/>
    </source>
</evidence>
<reference evidence="4" key="1">
    <citation type="submission" date="2016-10" db="EMBL/GenBank/DDBJ databases">
        <authorList>
            <person name="Varghese N."/>
            <person name="Submissions S."/>
        </authorList>
    </citation>
    <scope>NUCLEOTIDE SEQUENCE [LARGE SCALE GENOMIC DNA]</scope>
    <source>
        <strain evidence="4">Jip14</strain>
    </source>
</reference>